<dbReference type="Proteomes" id="UP000252558">
    <property type="component" value="Unassembled WGS sequence"/>
</dbReference>
<evidence type="ECO:0000313" key="1">
    <source>
        <dbReference type="EMBL" id="RCU49247.1"/>
    </source>
</evidence>
<sequence length="144" mass="16322">MTPHQFPSHGKLQLSISEGLLIIEGEGPANIEMIMEYQARVQSYRELLKEKPWGSLVLLKGIPLLPIEAKQAMITTIRHATTLNLVATAVVIADPHYATTVESFWTSIYENTELPYAFFTNIDEAKQWLHHQISQSERNGTNVY</sequence>
<proteinExistence type="predicted"/>
<accession>A0A368NF23</accession>
<dbReference type="OrthoDB" id="6335299at2"/>
<dbReference type="EMBL" id="QPID01000007">
    <property type="protein sequence ID" value="RCU49247.1"/>
    <property type="molecule type" value="Genomic_DNA"/>
</dbReference>
<evidence type="ECO:0008006" key="3">
    <source>
        <dbReference type="Google" id="ProtNLM"/>
    </source>
</evidence>
<comment type="caution">
    <text evidence="1">The sequence shown here is derived from an EMBL/GenBank/DDBJ whole genome shotgun (WGS) entry which is preliminary data.</text>
</comment>
<keyword evidence="2" id="KW-1185">Reference proteome</keyword>
<name>A0A368NF23_9GAMM</name>
<gene>
    <name evidence="1" type="ORF">DU002_12925</name>
</gene>
<reference evidence="1 2" key="1">
    <citation type="submission" date="2018-07" db="EMBL/GenBank/DDBJ databases">
        <title>Corallincola holothuriorum sp. nov., a new facultative anaerobe isolated from sea cucumber Apostichopus japonicus.</title>
        <authorList>
            <person name="Xia H."/>
        </authorList>
    </citation>
    <scope>NUCLEOTIDE SEQUENCE [LARGE SCALE GENOMIC DNA]</scope>
    <source>
        <strain evidence="1 2">C4</strain>
    </source>
</reference>
<dbReference type="AlphaFoldDB" id="A0A368NF23"/>
<protein>
    <recommendedName>
        <fullName evidence="3">STAS/SEC14 domain-containing protein</fullName>
    </recommendedName>
</protein>
<evidence type="ECO:0000313" key="2">
    <source>
        <dbReference type="Proteomes" id="UP000252558"/>
    </source>
</evidence>
<dbReference type="RefSeq" id="WP_114338807.1">
    <property type="nucleotide sequence ID" value="NZ_QPID01000007.1"/>
</dbReference>
<organism evidence="1 2">
    <name type="scientific">Corallincola holothuriorum</name>
    <dbReference type="NCBI Taxonomy" id="2282215"/>
    <lineage>
        <taxon>Bacteria</taxon>
        <taxon>Pseudomonadati</taxon>
        <taxon>Pseudomonadota</taxon>
        <taxon>Gammaproteobacteria</taxon>
        <taxon>Alteromonadales</taxon>
        <taxon>Psychromonadaceae</taxon>
        <taxon>Corallincola</taxon>
    </lineage>
</organism>